<accession>A0A1H8DQ09</accession>
<comment type="catalytic activity">
    <reaction evidence="9">
        <text>uridine(1939) in 23S rRNA + S-adenosyl-L-methionine = 5-methyluridine(1939) in 23S rRNA + S-adenosyl-L-homocysteine + H(+)</text>
        <dbReference type="Rhea" id="RHEA:42908"/>
        <dbReference type="Rhea" id="RHEA-COMP:10278"/>
        <dbReference type="Rhea" id="RHEA-COMP:10279"/>
        <dbReference type="ChEBI" id="CHEBI:15378"/>
        <dbReference type="ChEBI" id="CHEBI:57856"/>
        <dbReference type="ChEBI" id="CHEBI:59789"/>
        <dbReference type="ChEBI" id="CHEBI:65315"/>
        <dbReference type="ChEBI" id="CHEBI:74447"/>
        <dbReference type="EC" id="2.1.1.190"/>
    </reaction>
</comment>
<keyword evidence="3 9" id="KW-0489">Methyltransferase</keyword>
<evidence type="ECO:0000256" key="3">
    <source>
        <dbReference type="ARBA" id="ARBA00022603"/>
    </source>
</evidence>
<proteinExistence type="inferred from homology"/>
<dbReference type="EC" id="2.1.1.190" evidence="9"/>
<evidence type="ECO:0000313" key="14">
    <source>
        <dbReference type="EMBL" id="SEN09421.1"/>
    </source>
</evidence>
<dbReference type="HAMAP" id="MF_01010">
    <property type="entry name" value="23SrRNA_methyltr_RlmD"/>
    <property type="match status" value="1"/>
</dbReference>
<evidence type="ECO:0000256" key="12">
    <source>
        <dbReference type="SAM" id="MobiDB-lite"/>
    </source>
</evidence>
<dbReference type="InterPro" id="IPR002792">
    <property type="entry name" value="TRAM_dom"/>
</dbReference>
<dbReference type="Gene3D" id="2.40.50.140">
    <property type="entry name" value="Nucleic acid-binding proteins"/>
    <property type="match status" value="1"/>
</dbReference>
<dbReference type="PROSITE" id="PS50926">
    <property type="entry name" value="TRAM"/>
    <property type="match status" value="1"/>
</dbReference>
<dbReference type="GO" id="GO:0005506">
    <property type="term" value="F:iron ion binding"/>
    <property type="evidence" value="ECO:0007669"/>
    <property type="project" value="UniProtKB-UniRule"/>
</dbReference>
<dbReference type="InterPro" id="IPR001566">
    <property type="entry name" value="23S_rRNA_MeTrfase_RlmD"/>
</dbReference>
<evidence type="ECO:0000256" key="6">
    <source>
        <dbReference type="ARBA" id="ARBA00022723"/>
    </source>
</evidence>
<dbReference type="InterPro" id="IPR030390">
    <property type="entry name" value="MeTrfase_TrmA_AS"/>
</dbReference>
<feature type="active site" description="Nucleophile" evidence="9 10">
    <location>
        <position position="435"/>
    </location>
</feature>
<dbReference type="NCBIfam" id="TIGR00479">
    <property type="entry name" value="rumA"/>
    <property type="match status" value="1"/>
</dbReference>
<dbReference type="AlphaFoldDB" id="A0A1H8DQ09"/>
<dbReference type="CDD" id="cd02440">
    <property type="entry name" value="AdoMet_MTases"/>
    <property type="match status" value="1"/>
</dbReference>
<evidence type="ECO:0000256" key="9">
    <source>
        <dbReference type="HAMAP-Rule" id="MF_01010"/>
    </source>
</evidence>
<feature type="binding site" evidence="9 10">
    <location>
        <position position="409"/>
    </location>
    <ligand>
        <name>S-adenosyl-L-methionine</name>
        <dbReference type="ChEBI" id="CHEBI:59789"/>
    </ligand>
</feature>
<keyword evidence="8 9" id="KW-0411">Iron-sulfur</keyword>
<feature type="region of interest" description="Disordered" evidence="12">
    <location>
        <begin position="1"/>
        <end position="36"/>
    </location>
</feature>
<feature type="compositionally biased region" description="Basic residues" evidence="12">
    <location>
        <begin position="1"/>
        <end position="10"/>
    </location>
</feature>
<feature type="binding site" evidence="9">
    <location>
        <position position="112"/>
    </location>
    <ligand>
        <name>[4Fe-4S] cluster</name>
        <dbReference type="ChEBI" id="CHEBI:49883"/>
    </ligand>
</feature>
<dbReference type="PANTHER" id="PTHR11061">
    <property type="entry name" value="RNA M5U METHYLTRANSFERASE"/>
    <property type="match status" value="1"/>
</dbReference>
<feature type="binding site" evidence="9">
    <location>
        <position position="387"/>
    </location>
    <ligand>
        <name>S-adenosyl-L-methionine</name>
        <dbReference type="ChEBI" id="CHEBI:59789"/>
    </ligand>
</feature>
<feature type="binding site" evidence="9">
    <location>
        <position position="115"/>
    </location>
    <ligand>
        <name>[4Fe-4S] cluster</name>
        <dbReference type="ChEBI" id="CHEBI:49883"/>
    </ligand>
</feature>
<dbReference type="PROSITE" id="PS51687">
    <property type="entry name" value="SAM_MT_RNA_M5U"/>
    <property type="match status" value="1"/>
</dbReference>
<dbReference type="Pfam" id="PF01938">
    <property type="entry name" value="TRAM"/>
    <property type="match status" value="1"/>
</dbReference>
<dbReference type="Gene3D" id="2.40.50.1070">
    <property type="match status" value="1"/>
</dbReference>
<comment type="similarity">
    <text evidence="9">Belongs to the class I-like SAM-binding methyltransferase superfamily. RNA M5U methyltransferase family. RlmD subfamily.</text>
</comment>
<protein>
    <recommendedName>
        <fullName evidence="9">23S rRNA (uracil(1939)-C(5))-methyltransferase RlmD</fullName>
        <ecNumber evidence="9">2.1.1.190</ecNumber>
    </recommendedName>
    <alternativeName>
        <fullName evidence="9">23S rRNA(m5U1939)-methyltransferase</fullName>
    </alternativeName>
</protein>
<evidence type="ECO:0000256" key="7">
    <source>
        <dbReference type="ARBA" id="ARBA00023004"/>
    </source>
</evidence>
<dbReference type="InterPro" id="IPR010280">
    <property type="entry name" value="U5_MeTrfase_fam"/>
</dbReference>
<evidence type="ECO:0000256" key="5">
    <source>
        <dbReference type="ARBA" id="ARBA00022691"/>
    </source>
</evidence>
<organism evidence="14 15">
    <name type="scientific">Vreelandella aquamarina</name>
    <dbReference type="NCBI Taxonomy" id="77097"/>
    <lineage>
        <taxon>Bacteria</taxon>
        <taxon>Pseudomonadati</taxon>
        <taxon>Pseudomonadota</taxon>
        <taxon>Gammaproteobacteria</taxon>
        <taxon>Oceanospirillales</taxon>
        <taxon>Halomonadaceae</taxon>
        <taxon>Vreelandella</taxon>
    </lineage>
</organism>
<dbReference type="Gene3D" id="3.40.50.150">
    <property type="entry name" value="Vaccinia Virus protein VP39"/>
    <property type="match status" value="1"/>
</dbReference>
<dbReference type="GO" id="GO:0070475">
    <property type="term" value="P:rRNA base methylation"/>
    <property type="evidence" value="ECO:0007669"/>
    <property type="project" value="TreeGrafter"/>
</dbReference>
<gene>
    <name evidence="9" type="primary">rlmD</name>
    <name evidence="14" type="ORF">SAMN04490369_100263</name>
</gene>
<feature type="binding site" evidence="9">
    <location>
        <position position="191"/>
    </location>
    <ligand>
        <name>[4Fe-4S] cluster</name>
        <dbReference type="ChEBI" id="CHEBI:49883"/>
    </ligand>
</feature>
<dbReference type="InterPro" id="IPR029063">
    <property type="entry name" value="SAM-dependent_MTases_sf"/>
</dbReference>
<dbReference type="GO" id="GO:0003723">
    <property type="term" value="F:RNA binding"/>
    <property type="evidence" value="ECO:0007669"/>
    <property type="project" value="InterPro"/>
</dbReference>
<dbReference type="FunFam" id="2.40.50.140:FF:000097">
    <property type="entry name" value="23S rRNA (uracil(1939)-C(5))-methyltransferase RlmD"/>
    <property type="match status" value="1"/>
</dbReference>
<feature type="binding site" evidence="9">
    <location>
        <position position="345"/>
    </location>
    <ligand>
        <name>S-adenosyl-L-methionine</name>
        <dbReference type="ChEBI" id="CHEBI:59789"/>
    </ligand>
</feature>
<dbReference type="SUPFAM" id="SSF53335">
    <property type="entry name" value="S-adenosyl-L-methionine-dependent methyltransferases"/>
    <property type="match status" value="1"/>
</dbReference>
<dbReference type="Proteomes" id="UP000199493">
    <property type="component" value="Unassembled WGS sequence"/>
</dbReference>
<keyword evidence="7 9" id="KW-0408">Iron</keyword>
<dbReference type="PROSITE" id="PS01230">
    <property type="entry name" value="TRMA_1"/>
    <property type="match status" value="1"/>
</dbReference>
<reference evidence="14 15" key="1">
    <citation type="submission" date="2016-10" db="EMBL/GenBank/DDBJ databases">
        <authorList>
            <person name="de Groot N.N."/>
        </authorList>
    </citation>
    <scope>NUCLEOTIDE SEQUENCE [LARGE SCALE GENOMIC DNA]</scope>
    <source>
        <strain evidence="14 15">558</strain>
    </source>
</reference>
<evidence type="ECO:0000256" key="10">
    <source>
        <dbReference type="PROSITE-ProRule" id="PRU01024"/>
    </source>
</evidence>
<keyword evidence="6 9" id="KW-0479">Metal-binding</keyword>
<dbReference type="GO" id="GO:0070041">
    <property type="term" value="F:rRNA (uridine-C5-)-methyltransferase activity"/>
    <property type="evidence" value="ECO:0007669"/>
    <property type="project" value="UniProtKB-UniRule"/>
</dbReference>
<evidence type="ECO:0000259" key="13">
    <source>
        <dbReference type="PROSITE" id="PS50926"/>
    </source>
</evidence>
<comment type="function">
    <text evidence="9">Catalyzes the formation of 5-methyl-uridine at position 1939 (m5U1939) in 23S rRNA.</text>
</comment>
<evidence type="ECO:0000256" key="2">
    <source>
        <dbReference type="ARBA" id="ARBA00022552"/>
    </source>
</evidence>
<sequence>MAMLGKRRPPRPASGHSGLARQPSGNGKAAKSAATTSDFSAPLVIERLAHDGRGVSHNPAGKTVFVDQALPGEQVEVAIHITRKRFDEAHVKALMTTSPQRVTPPCSHFGHCGGCDLQHLAVDAQRAHKREVVSELMARQGIPLGEVAAISGHQEGYRRRARLGVKVDAQGSVRLGFRAANSHRLVDIDHCHVLVPALQALIVPLKQLLTELDAPRAVGHIELLATPQATVVLVRQLKEQPQDWQRWQGFADQHQVRLGAWLGRESPSLHWHGAEPVLEERFSLSALGVSPAQEDVGPELVLQFAPGDFLQVNAEVNQKMVSQVVAWLTPAPGMQLLDLFAGMGNFSLPLAAAGASVHAVEGNTAMVERLGTNAALNQLNVSVQQADLNDAIAVKTLLRERSVDALVLDPPRSGAEAICQAVGRHRIPKVAYVSCDPATLARDAAHLVHAGYRVKQVAVADMFLHTAHMETLMLFEYAG</sequence>
<dbReference type="EMBL" id="FODB01000002">
    <property type="protein sequence ID" value="SEN09421.1"/>
    <property type="molecule type" value="Genomic_DNA"/>
</dbReference>
<keyword evidence="1 9" id="KW-0004">4Fe-4S</keyword>
<evidence type="ECO:0000256" key="4">
    <source>
        <dbReference type="ARBA" id="ARBA00022679"/>
    </source>
</evidence>
<dbReference type="STRING" id="77097.SAMN04490369_100263"/>
<feature type="binding site" evidence="9 10">
    <location>
        <position position="311"/>
    </location>
    <ligand>
        <name>S-adenosyl-L-methionine</name>
        <dbReference type="ChEBI" id="CHEBI:59789"/>
    </ligand>
</feature>
<dbReference type="InterPro" id="IPR012340">
    <property type="entry name" value="NA-bd_OB-fold"/>
</dbReference>
<feature type="binding site" evidence="9">
    <location>
        <position position="106"/>
    </location>
    <ligand>
        <name>[4Fe-4S] cluster</name>
        <dbReference type="ChEBI" id="CHEBI:49883"/>
    </ligand>
</feature>
<keyword evidence="5 9" id="KW-0949">S-adenosyl-L-methionine</keyword>
<dbReference type="SUPFAM" id="SSF50249">
    <property type="entry name" value="Nucleic acid-binding proteins"/>
    <property type="match status" value="1"/>
</dbReference>
<evidence type="ECO:0000256" key="1">
    <source>
        <dbReference type="ARBA" id="ARBA00022485"/>
    </source>
</evidence>
<feature type="active site" evidence="11">
    <location>
        <position position="435"/>
    </location>
</feature>
<dbReference type="PANTHER" id="PTHR11061:SF49">
    <property type="entry name" value="23S RRNA (URACIL(1939)-C(5))-METHYLTRANSFERASE RLMD"/>
    <property type="match status" value="1"/>
</dbReference>
<feature type="domain" description="TRAM" evidence="13">
    <location>
        <begin position="33"/>
        <end position="93"/>
    </location>
</feature>
<keyword evidence="4 9" id="KW-0808">Transferase</keyword>
<dbReference type="RefSeq" id="WP_089674561.1">
    <property type="nucleotide sequence ID" value="NZ_FODB01000002.1"/>
</dbReference>
<name>A0A1H8DQ09_9GAMM</name>
<dbReference type="GO" id="GO:0051539">
    <property type="term" value="F:4 iron, 4 sulfur cluster binding"/>
    <property type="evidence" value="ECO:0007669"/>
    <property type="project" value="UniProtKB-KW"/>
</dbReference>
<evidence type="ECO:0000313" key="15">
    <source>
        <dbReference type="Proteomes" id="UP000199493"/>
    </source>
</evidence>
<feature type="binding site" evidence="9 10">
    <location>
        <position position="340"/>
    </location>
    <ligand>
        <name>S-adenosyl-L-methionine</name>
        <dbReference type="ChEBI" id="CHEBI:59789"/>
    </ligand>
</feature>
<feature type="binding site" evidence="9 10">
    <location>
        <position position="361"/>
    </location>
    <ligand>
        <name>S-adenosyl-L-methionine</name>
        <dbReference type="ChEBI" id="CHEBI:59789"/>
    </ligand>
</feature>
<evidence type="ECO:0000256" key="11">
    <source>
        <dbReference type="PROSITE-ProRule" id="PRU10015"/>
    </source>
</evidence>
<evidence type="ECO:0000256" key="8">
    <source>
        <dbReference type="ARBA" id="ARBA00023014"/>
    </source>
</evidence>
<dbReference type="Pfam" id="PF05958">
    <property type="entry name" value="tRNA_U5-meth_tr"/>
    <property type="match status" value="1"/>
</dbReference>
<keyword evidence="2 9" id="KW-0698">rRNA processing</keyword>